<accession>A0A1T4W5K0</accession>
<evidence type="ECO:0000313" key="2">
    <source>
        <dbReference type="Proteomes" id="UP000190162"/>
    </source>
</evidence>
<dbReference type="SFLD" id="SFLDG01135">
    <property type="entry name" value="C1.5.6:_HAD__Beta-PGM__Phospha"/>
    <property type="match status" value="1"/>
</dbReference>
<dbReference type="InterPro" id="IPR036412">
    <property type="entry name" value="HAD-like_sf"/>
</dbReference>
<dbReference type="CDD" id="cd07505">
    <property type="entry name" value="HAD_BPGM-like"/>
    <property type="match status" value="1"/>
</dbReference>
<dbReference type="SFLD" id="SFLDG01129">
    <property type="entry name" value="C1.5:_HAD__Beta-PGM__Phosphata"/>
    <property type="match status" value="1"/>
</dbReference>
<dbReference type="SUPFAM" id="SSF56784">
    <property type="entry name" value="HAD-like"/>
    <property type="match status" value="1"/>
</dbReference>
<dbReference type="Pfam" id="PF13419">
    <property type="entry name" value="HAD_2"/>
    <property type="match status" value="1"/>
</dbReference>
<sequence>MLIKQKNVLFDMDGTLIDSRKTIEEAWLKAAQSVRVTIYAQDIEEHIHGRSGQYTLDHFFGHFSDNEKQAIKAKVDAYEETANTPLIEGAIEFLDKLKENDVNIGLVTGSWPARIEHVFELHNLWPYFNAVISRHDVKEGKPNPEGFKKCASLLGTSTDNCLIFEDSFSGFLAAEACGAPCVSVGDHNVSVTPNVVQNITDYFSIEFKF</sequence>
<proteinExistence type="predicted"/>
<dbReference type="SFLD" id="SFLDS00003">
    <property type="entry name" value="Haloacid_Dehalogenase"/>
    <property type="match status" value="1"/>
</dbReference>
<dbReference type="PANTHER" id="PTHR43481">
    <property type="entry name" value="FRUCTOSE-1-PHOSPHATE PHOSPHATASE"/>
    <property type="match status" value="1"/>
</dbReference>
<dbReference type="RefSeq" id="WP_078754723.1">
    <property type="nucleotide sequence ID" value="NZ_FUXU01000157.1"/>
</dbReference>
<dbReference type="Gene3D" id="1.10.150.240">
    <property type="entry name" value="Putative phosphatase, domain 2"/>
    <property type="match status" value="1"/>
</dbReference>
<dbReference type="Proteomes" id="UP000190162">
    <property type="component" value="Unassembled WGS sequence"/>
</dbReference>
<organism evidence="1 2">
    <name type="scientific">Enterovibrio nigricans DSM 22720</name>
    <dbReference type="NCBI Taxonomy" id="1121868"/>
    <lineage>
        <taxon>Bacteria</taxon>
        <taxon>Pseudomonadati</taxon>
        <taxon>Pseudomonadota</taxon>
        <taxon>Gammaproteobacteria</taxon>
        <taxon>Vibrionales</taxon>
        <taxon>Vibrionaceae</taxon>
        <taxon>Enterovibrio</taxon>
    </lineage>
</organism>
<dbReference type="EMBL" id="FUXU01000157">
    <property type="protein sequence ID" value="SKA72325.1"/>
    <property type="molecule type" value="Genomic_DNA"/>
</dbReference>
<dbReference type="GO" id="GO:0050308">
    <property type="term" value="F:sugar-phosphatase activity"/>
    <property type="evidence" value="ECO:0007669"/>
    <property type="project" value="TreeGrafter"/>
</dbReference>
<dbReference type="InterPro" id="IPR041492">
    <property type="entry name" value="HAD_2"/>
</dbReference>
<evidence type="ECO:0000313" key="1">
    <source>
        <dbReference type="EMBL" id="SKA72325.1"/>
    </source>
</evidence>
<dbReference type="InterPro" id="IPR051806">
    <property type="entry name" value="HAD-like_SPP"/>
</dbReference>
<dbReference type="NCBIfam" id="TIGR01509">
    <property type="entry name" value="HAD-SF-IA-v3"/>
    <property type="match status" value="1"/>
</dbReference>
<dbReference type="InterPro" id="IPR023214">
    <property type="entry name" value="HAD_sf"/>
</dbReference>
<dbReference type="InterPro" id="IPR006439">
    <property type="entry name" value="HAD-SF_hydro_IA"/>
</dbReference>
<dbReference type="AlphaFoldDB" id="A0A1T4W5K0"/>
<dbReference type="PANTHER" id="PTHR43481:SF4">
    <property type="entry name" value="GLYCEROL-1-PHOSPHATE PHOSPHOHYDROLASE 1-RELATED"/>
    <property type="match status" value="1"/>
</dbReference>
<name>A0A1T4W5K0_9GAMM</name>
<dbReference type="OrthoDB" id="9800058at2"/>
<gene>
    <name evidence="1" type="ORF">SAMN02745132_04749</name>
</gene>
<protein>
    <submittedName>
        <fullName evidence="1">Haloacid dehalogenase superfamily, subfamily IA, variant 3 with third motif having DD or ED</fullName>
    </submittedName>
</protein>
<dbReference type="Gene3D" id="3.40.50.1000">
    <property type="entry name" value="HAD superfamily/HAD-like"/>
    <property type="match status" value="1"/>
</dbReference>
<dbReference type="InterPro" id="IPR023198">
    <property type="entry name" value="PGP-like_dom2"/>
</dbReference>
<keyword evidence="2" id="KW-1185">Reference proteome</keyword>
<reference evidence="2" key="1">
    <citation type="submission" date="2017-02" db="EMBL/GenBank/DDBJ databases">
        <authorList>
            <person name="Varghese N."/>
            <person name="Submissions S."/>
        </authorList>
    </citation>
    <scope>NUCLEOTIDE SEQUENCE [LARGE SCALE GENOMIC DNA]</scope>
    <source>
        <strain evidence="2">DSM 22720</strain>
    </source>
</reference>